<evidence type="ECO:0000256" key="4">
    <source>
        <dbReference type="ARBA" id="ARBA00023136"/>
    </source>
</evidence>
<dbReference type="AlphaFoldDB" id="D8MR29"/>
<keyword evidence="5" id="KW-0998">Cell outer membrane</keyword>
<dbReference type="PANTHER" id="PTHR38776">
    <property type="entry name" value="MLTA-INTERACTING PROTEIN-RELATED"/>
    <property type="match status" value="1"/>
</dbReference>
<dbReference type="Proteomes" id="UP000008793">
    <property type="component" value="Chromosome"/>
</dbReference>
<feature type="signal peptide" evidence="6">
    <location>
        <begin position="1"/>
        <end position="24"/>
    </location>
</feature>
<keyword evidence="3 6" id="KW-0732">Signal</keyword>
<protein>
    <submittedName>
        <fullName evidence="7">Conserved uncharacterized protein</fullName>
    </submittedName>
</protein>
<keyword evidence="4" id="KW-0472">Membrane</keyword>
<accession>D8MR29</accession>
<proteinExistence type="inferred from homology"/>
<evidence type="ECO:0000256" key="3">
    <source>
        <dbReference type="ARBA" id="ARBA00022729"/>
    </source>
</evidence>
<sequence>MKPINRLWPLASLLLIAQSVSVRAVQAAPADPSLMVGIGAVNTPRYSGSDQRQWQIVPLVQARDGAFFFDSQKGLGYDLQADNGLYLEHTLGYNLGRSDDNNLWRDGSDKLKGMGNISAVANTAIAVGWQATPWFSVEGKATLPLTDSQGVQYQGSVTLLPWQTSTDTVALQTAALFGDARYNNTFYGVNPQQSERSGYATYYTGGGFYGMQSSLTWNHQYSAQWGSMLIGNYTWLGDKADDSPIVYRRNEFTAIAAITYSF</sequence>
<evidence type="ECO:0000256" key="6">
    <source>
        <dbReference type="SAM" id="SignalP"/>
    </source>
</evidence>
<dbReference type="GO" id="GO:0009279">
    <property type="term" value="C:cell outer membrane"/>
    <property type="evidence" value="ECO:0007669"/>
    <property type="project" value="UniProtKB-SubCell"/>
</dbReference>
<comment type="similarity">
    <text evidence="2">Belongs to the MipA/OmpV family.</text>
</comment>
<dbReference type="eggNOG" id="COG3713">
    <property type="taxonomic scope" value="Bacteria"/>
</dbReference>
<evidence type="ECO:0000313" key="8">
    <source>
        <dbReference type="Proteomes" id="UP000008793"/>
    </source>
</evidence>
<dbReference type="GeneID" id="90511781"/>
<feature type="chain" id="PRO_5003118168" evidence="6">
    <location>
        <begin position="25"/>
        <end position="262"/>
    </location>
</feature>
<dbReference type="KEGG" id="ebi:EbC_17550"/>
<dbReference type="Pfam" id="PF06629">
    <property type="entry name" value="MipA"/>
    <property type="match status" value="1"/>
</dbReference>
<evidence type="ECO:0000256" key="2">
    <source>
        <dbReference type="ARBA" id="ARBA00005722"/>
    </source>
</evidence>
<gene>
    <name evidence="7" type="ordered locus">EbC_17550</name>
</gene>
<keyword evidence="8" id="KW-1185">Reference proteome</keyword>
<dbReference type="HOGENOM" id="CLU_062990_0_0_6"/>
<organism evidence="8">
    <name type="scientific">Erwinia billingiae (strain Eb661)</name>
    <dbReference type="NCBI Taxonomy" id="634500"/>
    <lineage>
        <taxon>Bacteria</taxon>
        <taxon>Pseudomonadati</taxon>
        <taxon>Pseudomonadota</taxon>
        <taxon>Gammaproteobacteria</taxon>
        <taxon>Enterobacterales</taxon>
        <taxon>Erwiniaceae</taxon>
        <taxon>Erwinia</taxon>
    </lineage>
</organism>
<evidence type="ECO:0000256" key="5">
    <source>
        <dbReference type="ARBA" id="ARBA00023237"/>
    </source>
</evidence>
<reference evidence="7 8" key="1">
    <citation type="journal article" date="2010" name="BMC Genomics">
        <title>Genome comparison of the epiphytic bacteria Erwinia billingiae and E. tasmaniensis with the pear pathogen E. pyrifoliae.</title>
        <authorList>
            <person name="Kube M."/>
            <person name="Migdoll A.M."/>
            <person name="Gehring I."/>
            <person name="Heitmann K."/>
            <person name="Mayer Y."/>
            <person name="Kuhl H."/>
            <person name="Knaust F."/>
            <person name="Geider K."/>
            <person name="Reinhardt R."/>
        </authorList>
    </citation>
    <scope>NUCLEOTIDE SEQUENCE [LARGE SCALE GENOMIC DNA]</scope>
    <source>
        <strain evidence="7 8">Eb661</strain>
    </source>
</reference>
<evidence type="ECO:0000313" key="7">
    <source>
        <dbReference type="EMBL" id="CAX59286.1"/>
    </source>
</evidence>
<dbReference type="STRING" id="634500.EbC_17550"/>
<dbReference type="InterPro" id="IPR010583">
    <property type="entry name" value="MipA"/>
</dbReference>
<comment type="subcellular location">
    <subcellularLocation>
        <location evidence="1">Cell outer membrane</location>
    </subcellularLocation>
</comment>
<dbReference type="EMBL" id="FP236843">
    <property type="protein sequence ID" value="CAX59286.1"/>
    <property type="molecule type" value="Genomic_DNA"/>
</dbReference>
<evidence type="ECO:0000256" key="1">
    <source>
        <dbReference type="ARBA" id="ARBA00004442"/>
    </source>
</evidence>
<name>D8MR29_ERWBE</name>
<dbReference type="RefSeq" id="WP_013201779.1">
    <property type="nucleotide sequence ID" value="NC_014306.1"/>
</dbReference>
<dbReference type="PANTHER" id="PTHR38776:SF1">
    <property type="entry name" value="MLTA-INTERACTING PROTEIN-RELATED"/>
    <property type="match status" value="1"/>
</dbReference>